<protein>
    <submittedName>
        <fullName evidence="4">LicD family protein</fullName>
    </submittedName>
</protein>
<evidence type="ECO:0000259" key="3">
    <source>
        <dbReference type="Pfam" id="PF04991"/>
    </source>
</evidence>
<dbReference type="EMBL" id="FWPT01000003">
    <property type="protein sequence ID" value="SMA43188.1"/>
    <property type="molecule type" value="Genomic_DNA"/>
</dbReference>
<accession>A0A1X7AHU2</accession>
<evidence type="ECO:0000313" key="4">
    <source>
        <dbReference type="EMBL" id="SMA43188.1"/>
    </source>
</evidence>
<sequence>MTLLLAGAMFSCSMAQAAVGVPGIRFLPKPVFFMLAKSMMPHSYFRHARWAEDVTRQPHNLPVNNQELSTEDFLKLYKPIPHERAVDIYFMVMALTSIFEELDIKALPVGGTMLGMLRNKGQLPHDDDADFAVKLDDYDTLLQHPELFAQYGLKLRRIPGLGMQLCFADDQEWPAMTVTLARNTMAGALNKLKIPVAKKPLTKKAFIDITPVQLDEEADAYRYYGDYASEIWYQQTIPRELIEGEYSYYSFGPTRIRAPKDKHALLANMESVYPHSMTHIMRTPDHSLHQNVKAELRPLTTGQKQPFPLTRDDFTSLKQKVSDAGLLSKVVLKRPVFAELETATSANLRRSERVRSQKVERSAQRQDSIQDAAHLNRQSGAMGKSASSLGYGTK</sequence>
<dbReference type="Proteomes" id="UP000196573">
    <property type="component" value="Unassembled WGS sequence"/>
</dbReference>
<keyword evidence="5" id="KW-1185">Reference proteome</keyword>
<feature type="compositionally biased region" description="Polar residues" evidence="1">
    <location>
        <begin position="385"/>
        <end position="394"/>
    </location>
</feature>
<name>A0A1X7AHU2_9GAMM</name>
<keyword evidence="2" id="KW-0732">Signal</keyword>
<feature type="compositionally biased region" description="Basic and acidic residues" evidence="1">
    <location>
        <begin position="351"/>
        <end position="364"/>
    </location>
</feature>
<dbReference type="Pfam" id="PF04991">
    <property type="entry name" value="LicD"/>
    <property type="match status" value="1"/>
</dbReference>
<gene>
    <name evidence="4" type="ORF">EHSB41UT_01566</name>
</gene>
<evidence type="ECO:0000256" key="2">
    <source>
        <dbReference type="SAM" id="SignalP"/>
    </source>
</evidence>
<feature type="domain" description="LicD/FKTN/FKRP nucleotidyltransferase" evidence="3">
    <location>
        <begin position="103"/>
        <end position="213"/>
    </location>
</feature>
<reference evidence="4 5" key="1">
    <citation type="submission" date="2017-03" db="EMBL/GenBank/DDBJ databases">
        <authorList>
            <person name="Afonso C.L."/>
            <person name="Miller P.J."/>
            <person name="Scott M.A."/>
            <person name="Spackman E."/>
            <person name="Goraichik I."/>
            <person name="Dimitrov K.M."/>
            <person name="Suarez D.L."/>
            <person name="Swayne D.E."/>
        </authorList>
    </citation>
    <scope>NUCLEOTIDE SEQUENCE [LARGE SCALE GENOMIC DNA]</scope>
    <source>
        <strain evidence="4">SB41UT1</strain>
    </source>
</reference>
<evidence type="ECO:0000256" key="1">
    <source>
        <dbReference type="SAM" id="MobiDB-lite"/>
    </source>
</evidence>
<feature type="signal peptide" evidence="2">
    <location>
        <begin position="1"/>
        <end position="17"/>
    </location>
</feature>
<evidence type="ECO:0000313" key="5">
    <source>
        <dbReference type="Proteomes" id="UP000196573"/>
    </source>
</evidence>
<dbReference type="GO" id="GO:0009100">
    <property type="term" value="P:glycoprotein metabolic process"/>
    <property type="evidence" value="ECO:0007669"/>
    <property type="project" value="UniProtKB-ARBA"/>
</dbReference>
<proteinExistence type="predicted"/>
<dbReference type="InterPro" id="IPR007074">
    <property type="entry name" value="LicD/FKTN/FKRP_NTP_transf"/>
</dbReference>
<feature type="region of interest" description="Disordered" evidence="1">
    <location>
        <begin position="351"/>
        <end position="394"/>
    </location>
</feature>
<feature type="chain" id="PRO_5012710753" evidence="2">
    <location>
        <begin position="18"/>
        <end position="394"/>
    </location>
</feature>
<dbReference type="AlphaFoldDB" id="A0A1X7AHU2"/>
<organism evidence="4 5">
    <name type="scientific">Parendozoicomonas haliclonae</name>
    <dbReference type="NCBI Taxonomy" id="1960125"/>
    <lineage>
        <taxon>Bacteria</taxon>
        <taxon>Pseudomonadati</taxon>
        <taxon>Pseudomonadota</taxon>
        <taxon>Gammaproteobacteria</taxon>
        <taxon>Oceanospirillales</taxon>
        <taxon>Endozoicomonadaceae</taxon>
        <taxon>Parendozoicomonas</taxon>
    </lineage>
</organism>